<dbReference type="Gene3D" id="3.40.50.740">
    <property type="match status" value="1"/>
</dbReference>
<evidence type="ECO:0000256" key="3">
    <source>
        <dbReference type="ARBA" id="ARBA00022729"/>
    </source>
</evidence>
<dbReference type="InterPro" id="IPR006656">
    <property type="entry name" value="Mopterin_OxRdtase"/>
</dbReference>
<reference evidence="10 11" key="1">
    <citation type="submission" date="2019-09" db="EMBL/GenBank/DDBJ databases">
        <title>Whole genome shotgun sequencing (WGS) of Ellagibacter isourolithinifaciens DSM 104140(T) and Adlercreutzia muris DSM 29508(T).</title>
        <authorList>
            <person name="Stoll D.A."/>
            <person name="Danylec N."/>
            <person name="Huch M."/>
        </authorList>
    </citation>
    <scope>NUCLEOTIDE SEQUENCE [LARGE SCALE GENOMIC DNA]</scope>
    <source>
        <strain evidence="10 11">DSM 29508</strain>
    </source>
</reference>
<dbReference type="RefSeq" id="WP_151429539.1">
    <property type="nucleotide sequence ID" value="NZ_JANJZI010000004.1"/>
</dbReference>
<evidence type="ECO:0000256" key="7">
    <source>
        <dbReference type="SAM" id="SignalP"/>
    </source>
</evidence>
<evidence type="ECO:0000256" key="5">
    <source>
        <dbReference type="ARBA" id="ARBA00023004"/>
    </source>
</evidence>
<evidence type="ECO:0000256" key="4">
    <source>
        <dbReference type="ARBA" id="ARBA00023002"/>
    </source>
</evidence>
<organism evidence="10 11">
    <name type="scientific">Adlercreutzia muris</name>
    <dbReference type="NCBI Taxonomy" id="1796610"/>
    <lineage>
        <taxon>Bacteria</taxon>
        <taxon>Bacillati</taxon>
        <taxon>Actinomycetota</taxon>
        <taxon>Coriobacteriia</taxon>
        <taxon>Eggerthellales</taxon>
        <taxon>Eggerthellaceae</taxon>
        <taxon>Adlercreutzia</taxon>
    </lineage>
</organism>
<dbReference type="Gene3D" id="2.40.40.20">
    <property type="match status" value="1"/>
</dbReference>
<feature type="chain" id="PRO_5029008824" evidence="7">
    <location>
        <begin position="38"/>
        <end position="786"/>
    </location>
</feature>
<dbReference type="Pfam" id="PF00384">
    <property type="entry name" value="Molybdopterin"/>
    <property type="match status" value="1"/>
</dbReference>
<dbReference type="SUPFAM" id="SSF50692">
    <property type="entry name" value="ADC-like"/>
    <property type="match status" value="1"/>
</dbReference>
<dbReference type="PANTHER" id="PTHR43742">
    <property type="entry name" value="TRIMETHYLAMINE-N-OXIDE REDUCTASE"/>
    <property type="match status" value="1"/>
</dbReference>
<dbReference type="GO" id="GO:0051536">
    <property type="term" value="F:iron-sulfur cluster binding"/>
    <property type="evidence" value="ECO:0007669"/>
    <property type="project" value="UniProtKB-KW"/>
</dbReference>
<comment type="caution">
    <text evidence="10">The sequence shown here is derived from an EMBL/GenBank/DDBJ whole genome shotgun (WGS) entry which is preliminary data.</text>
</comment>
<comment type="similarity">
    <text evidence="1">Belongs to the prokaryotic molybdopterin-containing oxidoreductase family.</text>
</comment>
<dbReference type="PROSITE" id="PS51257">
    <property type="entry name" value="PROKAR_LIPOPROTEIN"/>
    <property type="match status" value="1"/>
</dbReference>
<gene>
    <name evidence="10" type="ORF">F8D48_00660</name>
</gene>
<dbReference type="PANTHER" id="PTHR43742:SF6">
    <property type="entry name" value="OXIDOREDUCTASE YYAE-RELATED"/>
    <property type="match status" value="1"/>
</dbReference>
<dbReference type="GO" id="GO:0043546">
    <property type="term" value="F:molybdopterin cofactor binding"/>
    <property type="evidence" value="ECO:0007669"/>
    <property type="project" value="InterPro"/>
</dbReference>
<dbReference type="Proteomes" id="UP000479639">
    <property type="component" value="Unassembled WGS sequence"/>
</dbReference>
<keyword evidence="3 7" id="KW-0732">Signal</keyword>
<proteinExistence type="inferred from homology"/>
<keyword evidence="5" id="KW-0408">Iron</keyword>
<dbReference type="EMBL" id="WAJS01000001">
    <property type="protein sequence ID" value="KAB1651571.1"/>
    <property type="molecule type" value="Genomic_DNA"/>
</dbReference>
<feature type="domain" description="Molybdopterin oxidoreductase" evidence="8">
    <location>
        <begin position="113"/>
        <end position="577"/>
    </location>
</feature>
<dbReference type="InterPro" id="IPR050612">
    <property type="entry name" value="Prok_Mopterin_Oxidored"/>
</dbReference>
<evidence type="ECO:0000256" key="2">
    <source>
        <dbReference type="ARBA" id="ARBA00022723"/>
    </source>
</evidence>
<evidence type="ECO:0000259" key="9">
    <source>
        <dbReference type="Pfam" id="PF01568"/>
    </source>
</evidence>
<keyword evidence="2" id="KW-0479">Metal-binding</keyword>
<dbReference type="AlphaFoldDB" id="A0A7C8BT52"/>
<keyword evidence="4" id="KW-0560">Oxidoreductase</keyword>
<evidence type="ECO:0000313" key="11">
    <source>
        <dbReference type="Proteomes" id="UP000479639"/>
    </source>
</evidence>
<protein>
    <submittedName>
        <fullName evidence="10">Molybdopterin-dependent oxidoreductase</fullName>
    </submittedName>
</protein>
<dbReference type="InterPro" id="IPR006311">
    <property type="entry name" value="TAT_signal"/>
</dbReference>
<evidence type="ECO:0000313" key="10">
    <source>
        <dbReference type="EMBL" id="KAB1651571.1"/>
    </source>
</evidence>
<keyword evidence="11" id="KW-1185">Reference proteome</keyword>
<dbReference type="InterPro" id="IPR006657">
    <property type="entry name" value="MoPterin_dinucl-bd_dom"/>
</dbReference>
<sequence>MTKNSERAADATLTRRAFVGAAAATAAAAGLAGCAPAATDDAPAEEGLPATGEDPYEGAEIFYSTCPPECQHHNLKGYVVDGKLVKVESSELNDCAACGRGIARAYMTNDPERLTVPLLRDGDKGSGKFKEITWDEAFDLIQQKFDEAIATDGVESICYVTGSGNFGAMHGPVANAFFAHLGGASTTVGSLCCAGTTAAIVPIYGQRFLDCRNQIENSTYCVIWGNNPAISKQGYFQRFEKVVENGGKLVVIDPIYTESAAKATDWIAPWPGTDAALGLAMLKTIVDEKLYDEEFLLAHTCAPCLVDKATGAPVLESAEDPASFMVLDTATGTVVRHDAPNITAALTLEGTPQAEQYSTEFELIYANAAPWTAEAAETECGVPAADIQRIAREYATAEHAMIVQNMGGFMRTENGTYATAVGAYLAAFCGQVGHVGDGVSDAGGMNEVKTGAPIPVPELDHKVPAIPRFKFGEAVLAEDPLKVNVLWSMTGSPMTQWPNTTMVKAALEAIPFVVTVEHCLTSTALYSDLVLPCTGMFEMEGVLANARSHWVQLVEKAVDGPGQCKSDLEIFTELAKRYGFGDAFDVPMDTLISNVIEPTGITLEELKEKKAIDVVGPDYIPYKDGEFLTPSKKAEFWVAAWKEEGFDPIVTYARSEEDARNDNELASKYPLFAVQQKTYRGVHSTFHALPWMDEICDTEPHILIHADDAAARGIADGDAVVVFNDRGEHRGIARVNKLLKPGVIGLQNGWWEQQGGSSSYVTNDKWKTLGGTHCCNQTLVDVKKEA</sequence>
<dbReference type="Gene3D" id="3.40.228.10">
    <property type="entry name" value="Dimethylsulfoxide Reductase, domain 2"/>
    <property type="match status" value="1"/>
</dbReference>
<dbReference type="GO" id="GO:0046872">
    <property type="term" value="F:metal ion binding"/>
    <property type="evidence" value="ECO:0007669"/>
    <property type="project" value="UniProtKB-KW"/>
</dbReference>
<feature type="signal peptide" evidence="7">
    <location>
        <begin position="1"/>
        <end position="37"/>
    </location>
</feature>
<dbReference type="Pfam" id="PF01568">
    <property type="entry name" value="Molydop_binding"/>
    <property type="match status" value="1"/>
</dbReference>
<evidence type="ECO:0000259" key="8">
    <source>
        <dbReference type="Pfam" id="PF00384"/>
    </source>
</evidence>
<dbReference type="SUPFAM" id="SSF53706">
    <property type="entry name" value="Formate dehydrogenase/DMSO reductase, domains 1-3"/>
    <property type="match status" value="1"/>
</dbReference>
<name>A0A7C8BT52_9ACTN</name>
<dbReference type="Gene3D" id="3.30.200.210">
    <property type="match status" value="1"/>
</dbReference>
<accession>A0A7C8BT52</accession>
<keyword evidence="6" id="KW-0411">Iron-sulfur</keyword>
<evidence type="ECO:0000256" key="6">
    <source>
        <dbReference type="ARBA" id="ARBA00023014"/>
    </source>
</evidence>
<feature type="domain" description="Molybdopterin dinucleotide-binding" evidence="9">
    <location>
        <begin position="675"/>
        <end position="777"/>
    </location>
</feature>
<dbReference type="GO" id="GO:0016491">
    <property type="term" value="F:oxidoreductase activity"/>
    <property type="evidence" value="ECO:0007669"/>
    <property type="project" value="UniProtKB-KW"/>
</dbReference>
<dbReference type="InterPro" id="IPR009010">
    <property type="entry name" value="Asp_de-COase-like_dom_sf"/>
</dbReference>
<evidence type="ECO:0000256" key="1">
    <source>
        <dbReference type="ARBA" id="ARBA00010312"/>
    </source>
</evidence>
<dbReference type="PROSITE" id="PS51318">
    <property type="entry name" value="TAT"/>
    <property type="match status" value="1"/>
</dbReference>